<evidence type="ECO:0000259" key="6">
    <source>
        <dbReference type="PROSITE" id="PS50977"/>
    </source>
</evidence>
<gene>
    <name evidence="7" type="ORF">RS86_02838</name>
</gene>
<protein>
    <submittedName>
        <fullName evidence="7">Bacterial regulatory protein, tetR family</fullName>
    </submittedName>
</protein>
<evidence type="ECO:0000256" key="5">
    <source>
        <dbReference type="SAM" id="MobiDB-lite"/>
    </source>
</evidence>
<dbReference type="STRING" id="582680.RS86_02838"/>
<dbReference type="Pfam" id="PF02909">
    <property type="entry name" value="TetR_C_1"/>
    <property type="match status" value="1"/>
</dbReference>
<keyword evidence="1" id="KW-0805">Transcription regulation</keyword>
<name>A0A0F0LLG9_9MICO</name>
<reference evidence="7 8" key="1">
    <citation type="submission" date="2015-02" db="EMBL/GenBank/DDBJ databases">
        <title>Draft genome sequences of ten Microbacterium spp. with emphasis on heavy metal contaminated environments.</title>
        <authorList>
            <person name="Corretto E."/>
        </authorList>
    </citation>
    <scope>NUCLEOTIDE SEQUENCE [LARGE SCALE GENOMIC DNA]</scope>
    <source>
        <strain evidence="7 8">ARN176</strain>
    </source>
</reference>
<evidence type="ECO:0000256" key="3">
    <source>
        <dbReference type="ARBA" id="ARBA00023163"/>
    </source>
</evidence>
<feature type="DNA-binding region" description="H-T-H motif" evidence="4">
    <location>
        <begin position="73"/>
        <end position="92"/>
    </location>
</feature>
<dbReference type="InterPro" id="IPR050109">
    <property type="entry name" value="HTH-type_TetR-like_transc_reg"/>
</dbReference>
<dbReference type="GO" id="GO:0003700">
    <property type="term" value="F:DNA-binding transcription factor activity"/>
    <property type="evidence" value="ECO:0007669"/>
    <property type="project" value="TreeGrafter"/>
</dbReference>
<keyword evidence="8" id="KW-1185">Reference proteome</keyword>
<evidence type="ECO:0000256" key="4">
    <source>
        <dbReference type="PROSITE-ProRule" id="PRU00335"/>
    </source>
</evidence>
<dbReference type="SUPFAM" id="SSF48498">
    <property type="entry name" value="Tetracyclin repressor-like, C-terminal domain"/>
    <property type="match status" value="1"/>
</dbReference>
<dbReference type="PROSITE" id="PS50977">
    <property type="entry name" value="HTH_TETR_2"/>
    <property type="match status" value="1"/>
</dbReference>
<dbReference type="InterPro" id="IPR004111">
    <property type="entry name" value="Repressor_TetR_C"/>
</dbReference>
<dbReference type="Gene3D" id="1.10.357.10">
    <property type="entry name" value="Tetracycline Repressor, domain 2"/>
    <property type="match status" value="1"/>
</dbReference>
<feature type="domain" description="HTH tetR-type" evidence="6">
    <location>
        <begin position="50"/>
        <end position="110"/>
    </location>
</feature>
<dbReference type="Pfam" id="PF00440">
    <property type="entry name" value="TetR_N"/>
    <property type="match status" value="1"/>
</dbReference>
<dbReference type="InterPro" id="IPR001647">
    <property type="entry name" value="HTH_TetR"/>
</dbReference>
<accession>A0A0F0LLG9</accession>
<organism evidence="7 8">
    <name type="scientific">Microbacterium azadirachtae</name>
    <dbReference type="NCBI Taxonomy" id="582680"/>
    <lineage>
        <taxon>Bacteria</taxon>
        <taxon>Bacillati</taxon>
        <taxon>Actinomycetota</taxon>
        <taxon>Actinomycetes</taxon>
        <taxon>Micrococcales</taxon>
        <taxon>Microbacteriaceae</taxon>
        <taxon>Microbacterium</taxon>
    </lineage>
</organism>
<comment type="caution">
    <text evidence="7">The sequence shown here is derived from an EMBL/GenBank/DDBJ whole genome shotgun (WGS) entry which is preliminary data.</text>
</comment>
<keyword evidence="3" id="KW-0804">Transcription</keyword>
<evidence type="ECO:0000313" key="7">
    <source>
        <dbReference type="EMBL" id="KJL32366.1"/>
    </source>
</evidence>
<dbReference type="InterPro" id="IPR009057">
    <property type="entry name" value="Homeodomain-like_sf"/>
</dbReference>
<dbReference type="PATRIC" id="fig|582680.6.peg.2914"/>
<dbReference type="Gene3D" id="1.10.10.60">
    <property type="entry name" value="Homeodomain-like"/>
    <property type="match status" value="1"/>
</dbReference>
<dbReference type="PANTHER" id="PTHR30055:SF151">
    <property type="entry name" value="TRANSCRIPTIONAL REGULATORY PROTEIN"/>
    <property type="match status" value="1"/>
</dbReference>
<feature type="region of interest" description="Disordered" evidence="5">
    <location>
        <begin position="310"/>
        <end position="332"/>
    </location>
</feature>
<evidence type="ECO:0000256" key="1">
    <source>
        <dbReference type="ARBA" id="ARBA00023015"/>
    </source>
</evidence>
<dbReference type="EMBL" id="JYIX01000037">
    <property type="protein sequence ID" value="KJL32366.1"/>
    <property type="molecule type" value="Genomic_DNA"/>
</dbReference>
<proteinExistence type="predicted"/>
<keyword evidence="2 4" id="KW-0238">DNA-binding</keyword>
<dbReference type="AlphaFoldDB" id="A0A0F0LLG9"/>
<dbReference type="PANTHER" id="PTHR30055">
    <property type="entry name" value="HTH-TYPE TRANSCRIPTIONAL REGULATOR RUTR"/>
    <property type="match status" value="1"/>
</dbReference>
<evidence type="ECO:0000256" key="2">
    <source>
        <dbReference type="ARBA" id="ARBA00023125"/>
    </source>
</evidence>
<dbReference type="GO" id="GO:0000976">
    <property type="term" value="F:transcription cis-regulatory region binding"/>
    <property type="evidence" value="ECO:0007669"/>
    <property type="project" value="TreeGrafter"/>
</dbReference>
<dbReference type="InterPro" id="IPR036271">
    <property type="entry name" value="Tet_transcr_reg_TetR-rel_C_sf"/>
</dbReference>
<sequence length="332" mass="35650">MTVTHCLCNKQSYPGVMTEEPDPADLPDLPRGIALAWGMAASPQRGPKREMSVERIVEAAVALADGEGLGAVSMAAVAKTLGFTPMSLYRYVTAKDDLLLLMQEEASGLPPLPESGAAVRGWREEAERLYRAHLDVYLRHPWLLSLPISGTPVTPGTAAWMDAYLAAFVETPLDQDERMGAMLAIMGQSRWYGTVAAGYAEAARSSGLTLEEVGAQEAALFRALIDADAYPHARAALDEGAIDGDKDPMAFGIERVLDGIATHIERLAGARPDAPRTPPVFVPENPALAADKRVRAAAKSVREAEKALRAAQKNERQVRKDAAERIARSAAV</sequence>
<dbReference type="SUPFAM" id="SSF46689">
    <property type="entry name" value="Homeodomain-like"/>
    <property type="match status" value="1"/>
</dbReference>
<dbReference type="Proteomes" id="UP000033740">
    <property type="component" value="Unassembled WGS sequence"/>
</dbReference>
<evidence type="ECO:0000313" key="8">
    <source>
        <dbReference type="Proteomes" id="UP000033740"/>
    </source>
</evidence>
<dbReference type="GO" id="GO:0045892">
    <property type="term" value="P:negative regulation of DNA-templated transcription"/>
    <property type="evidence" value="ECO:0007669"/>
    <property type="project" value="InterPro"/>
</dbReference>